<organism evidence="19 20">
    <name type="scientific">Cladobotryum mycophilum</name>
    <dbReference type="NCBI Taxonomy" id="491253"/>
    <lineage>
        <taxon>Eukaryota</taxon>
        <taxon>Fungi</taxon>
        <taxon>Dikarya</taxon>
        <taxon>Ascomycota</taxon>
        <taxon>Pezizomycotina</taxon>
        <taxon>Sordariomycetes</taxon>
        <taxon>Hypocreomycetidae</taxon>
        <taxon>Hypocreales</taxon>
        <taxon>Hypocreaceae</taxon>
        <taxon>Cladobotryum</taxon>
    </lineage>
</organism>
<dbReference type="Gene3D" id="3.30.470.30">
    <property type="entry name" value="DNA ligase/mRNA capping enzyme"/>
    <property type="match status" value="1"/>
</dbReference>
<evidence type="ECO:0000313" key="19">
    <source>
        <dbReference type="EMBL" id="KAK5990238.1"/>
    </source>
</evidence>
<evidence type="ECO:0000256" key="3">
    <source>
        <dbReference type="ARBA" id="ARBA00012475"/>
    </source>
</evidence>
<evidence type="ECO:0000256" key="6">
    <source>
        <dbReference type="ARBA" id="ARBA00022679"/>
    </source>
</evidence>
<evidence type="ECO:0000256" key="8">
    <source>
        <dbReference type="ARBA" id="ARBA00022741"/>
    </source>
</evidence>
<keyword evidence="11 16" id="KW-0539">Nucleus</keyword>
<dbReference type="Proteomes" id="UP001338125">
    <property type="component" value="Unassembled WGS sequence"/>
</dbReference>
<name>A0ABR0SDK6_9HYPO</name>
<evidence type="ECO:0000256" key="4">
    <source>
        <dbReference type="ARBA" id="ARBA00019171"/>
    </source>
</evidence>
<dbReference type="InterPro" id="IPR013846">
    <property type="entry name" value="mRNA_cap_enzyme_C"/>
</dbReference>
<evidence type="ECO:0000256" key="14">
    <source>
        <dbReference type="ARBA" id="ARBA00044624"/>
    </source>
</evidence>
<dbReference type="PANTHER" id="PTHR10367:SF17">
    <property type="entry name" value="MRNA-CAPPING ENZYME"/>
    <property type="match status" value="1"/>
</dbReference>
<keyword evidence="9 16" id="KW-0506">mRNA capping</keyword>
<evidence type="ECO:0000313" key="20">
    <source>
        <dbReference type="Proteomes" id="UP001338125"/>
    </source>
</evidence>
<evidence type="ECO:0000256" key="12">
    <source>
        <dbReference type="ARBA" id="ARBA00029909"/>
    </source>
</evidence>
<evidence type="ECO:0000256" key="9">
    <source>
        <dbReference type="ARBA" id="ARBA00023042"/>
    </source>
</evidence>
<reference evidence="19 20" key="1">
    <citation type="submission" date="2024-01" db="EMBL/GenBank/DDBJ databases">
        <title>Complete genome of Cladobotryum mycophilum ATHUM6906.</title>
        <authorList>
            <person name="Christinaki A.C."/>
            <person name="Myridakis A.I."/>
            <person name="Kouvelis V.N."/>
        </authorList>
    </citation>
    <scope>NUCLEOTIDE SEQUENCE [LARGE SCALE GENOMIC DNA]</scope>
    <source>
        <strain evidence="19 20">ATHUM6906</strain>
    </source>
</reference>
<dbReference type="SUPFAM" id="SSF56091">
    <property type="entry name" value="DNA ligase/mRNA capping enzyme, catalytic domain"/>
    <property type="match status" value="1"/>
</dbReference>
<evidence type="ECO:0000256" key="13">
    <source>
        <dbReference type="ARBA" id="ARBA00030702"/>
    </source>
</evidence>
<evidence type="ECO:0000256" key="2">
    <source>
        <dbReference type="ARBA" id="ARBA00010237"/>
    </source>
</evidence>
<gene>
    <name evidence="19" type="ORF">PT974_08504</name>
</gene>
<feature type="domain" description="mRNA capping enzyme adenylation" evidence="17">
    <location>
        <begin position="46"/>
        <end position="241"/>
    </location>
</feature>
<dbReference type="InterPro" id="IPR017075">
    <property type="entry name" value="mRNA_cap_enzyme_alpha"/>
</dbReference>
<feature type="domain" description="mRNA capping enzyme C-terminal" evidence="18">
    <location>
        <begin position="245"/>
        <end position="370"/>
    </location>
</feature>
<dbReference type="EMBL" id="JAVFKD010000014">
    <property type="protein sequence ID" value="KAK5990238.1"/>
    <property type="molecule type" value="Genomic_DNA"/>
</dbReference>
<comment type="subunit">
    <text evidence="15">Heterodimer. The mRNA-capping enzyme is composed of two separate chains alpha and beta, respectively a mRNA guanylyltransferase and an mRNA 5'-triphosphate monophosphatase.</text>
</comment>
<comment type="caution">
    <text evidence="19">The sequence shown here is derived from an EMBL/GenBank/DDBJ whole genome shotgun (WGS) entry which is preliminary data.</text>
</comment>
<dbReference type="InterPro" id="IPR001339">
    <property type="entry name" value="mRNA_cap_enzyme_adenylation"/>
</dbReference>
<evidence type="ECO:0000256" key="5">
    <source>
        <dbReference type="ARBA" id="ARBA00022664"/>
    </source>
</evidence>
<dbReference type="Pfam" id="PF03919">
    <property type="entry name" value="mRNA_cap_C"/>
    <property type="match status" value="1"/>
</dbReference>
<evidence type="ECO:0000259" key="17">
    <source>
        <dbReference type="Pfam" id="PF01331"/>
    </source>
</evidence>
<dbReference type="Pfam" id="PF01331">
    <property type="entry name" value="mRNA_cap_enzyme"/>
    <property type="match status" value="1"/>
</dbReference>
<comment type="catalytic activity">
    <reaction evidence="14">
        <text>a 5'-end diphospho-ribonucleoside in mRNA + GTP + H(+) = a 5'-end (5'-triphosphoguanosine)-ribonucleoside in mRNA + diphosphate</text>
        <dbReference type="Rhea" id="RHEA:67012"/>
        <dbReference type="Rhea" id="RHEA-COMP:17165"/>
        <dbReference type="Rhea" id="RHEA-COMP:17166"/>
        <dbReference type="ChEBI" id="CHEBI:15378"/>
        <dbReference type="ChEBI" id="CHEBI:33019"/>
        <dbReference type="ChEBI" id="CHEBI:37565"/>
        <dbReference type="ChEBI" id="CHEBI:167616"/>
        <dbReference type="ChEBI" id="CHEBI:167617"/>
        <dbReference type="EC" id="2.7.7.50"/>
    </reaction>
    <physiologicalReaction direction="left-to-right" evidence="14">
        <dbReference type="Rhea" id="RHEA:67013"/>
    </physiologicalReaction>
</comment>
<dbReference type="InterPro" id="IPR051029">
    <property type="entry name" value="mRNA_Capping_Enz/RNA_Phosphat"/>
</dbReference>
<dbReference type="CDD" id="cd07895">
    <property type="entry name" value="Adenylation_mRNA_capping"/>
    <property type="match status" value="1"/>
</dbReference>
<keyword evidence="7 16" id="KW-0548">Nucleotidyltransferase</keyword>
<proteinExistence type="inferred from homology"/>
<evidence type="ECO:0000256" key="15">
    <source>
        <dbReference type="ARBA" id="ARBA00047082"/>
    </source>
</evidence>
<comment type="function">
    <text evidence="16">Second step of mRNA capping. Transfer of the GMP moiety of GTP to the 5'-end of RNA via an enzyme-GMP covalent reaction intermediate.</text>
</comment>
<dbReference type="Gene3D" id="2.40.50.140">
    <property type="entry name" value="Nucleic acid-binding proteins"/>
    <property type="match status" value="1"/>
</dbReference>
<sequence>MEAKADGPITSIEEPGIKADGQLLYTMRKEVADLLGRPQTNFPGAQPVSFARQHLDELTKQDYYVCEKSDGIRYLLYTTEDENKGEAHYLIDRKNDYWFITNKNLHFPLENDVTAFHAATIVDGELVWDSLPNGKKEPRFLVFDCLVMGGNKLMDRTLDKRLAYFRERFYTPYKRLFKEYPEELRFQPFFVEMKPFQLAYGIEMMFKQVLPSLKHGNDGLIFTCRNTPYKHGTDPHILKWKPPEENTIDLRLKLIFPTVEPDEWERKEGVTEAFVDYDSVPKAELLVYKGDSGPDRYEPFHDLYLTEEEWETMKGLNDPLNDRIVECNIDDQGRWRLLRFRDDKHEANHKTTVVSVLESISDRVSERDLYAAAGRIRDTWKSRQAQESKRRP</sequence>
<dbReference type="InterPro" id="IPR012340">
    <property type="entry name" value="NA-bd_OB-fold"/>
</dbReference>
<dbReference type="SUPFAM" id="SSF50249">
    <property type="entry name" value="Nucleic acid-binding proteins"/>
    <property type="match status" value="1"/>
</dbReference>
<comment type="similarity">
    <text evidence="2 16">Belongs to the eukaryotic GTase family.</text>
</comment>
<keyword evidence="8 16" id="KW-0547">Nucleotide-binding</keyword>
<dbReference type="EC" id="2.7.7.50" evidence="3 16"/>
<evidence type="ECO:0000259" key="18">
    <source>
        <dbReference type="Pfam" id="PF03919"/>
    </source>
</evidence>
<keyword evidence="20" id="KW-1185">Reference proteome</keyword>
<dbReference type="PANTHER" id="PTHR10367">
    <property type="entry name" value="MRNA-CAPPING ENZYME"/>
    <property type="match status" value="1"/>
</dbReference>
<accession>A0ABR0SDK6</accession>
<keyword evidence="10 16" id="KW-0342">GTP-binding</keyword>
<comment type="subcellular location">
    <subcellularLocation>
        <location evidence="1 16">Nucleus</location>
    </subcellularLocation>
</comment>
<evidence type="ECO:0000256" key="16">
    <source>
        <dbReference type="PIRNR" id="PIRNR036959"/>
    </source>
</evidence>
<protein>
    <recommendedName>
        <fullName evidence="4 16">mRNA-capping enzyme subunit alpha</fullName>
        <ecNumber evidence="3 16">2.7.7.50</ecNumber>
    </recommendedName>
    <alternativeName>
        <fullName evidence="12 16">GTP--RNA guanylyltransferase</fullName>
    </alternativeName>
    <alternativeName>
        <fullName evidence="13 16">mRNA guanylyltransferase</fullName>
    </alternativeName>
</protein>
<evidence type="ECO:0000256" key="10">
    <source>
        <dbReference type="ARBA" id="ARBA00023134"/>
    </source>
</evidence>
<keyword evidence="5 16" id="KW-0507">mRNA processing</keyword>
<keyword evidence="6 16" id="KW-0808">Transferase</keyword>
<dbReference type="PIRSF" id="PIRSF036959">
    <property type="entry name" value="mRNA_cap_alpha"/>
    <property type="match status" value="1"/>
</dbReference>
<evidence type="ECO:0000256" key="7">
    <source>
        <dbReference type="ARBA" id="ARBA00022695"/>
    </source>
</evidence>
<evidence type="ECO:0000256" key="11">
    <source>
        <dbReference type="ARBA" id="ARBA00023242"/>
    </source>
</evidence>
<evidence type="ECO:0000256" key="1">
    <source>
        <dbReference type="ARBA" id="ARBA00004123"/>
    </source>
</evidence>